<feature type="domain" description="ABC transporter" evidence="7">
    <location>
        <begin position="3"/>
        <end position="240"/>
    </location>
</feature>
<keyword evidence="1" id="KW-0813">Transport</keyword>
<dbReference type="AlphaFoldDB" id="A0A2S0PFJ8"/>
<comment type="function">
    <text evidence="6">Part of the ABC transporter complex HmuTUV involved in hemin import. Responsible for energy coupling to the transport system.</text>
</comment>
<dbReference type="GO" id="GO:0016887">
    <property type="term" value="F:ATP hydrolysis activity"/>
    <property type="evidence" value="ECO:0007669"/>
    <property type="project" value="InterPro"/>
</dbReference>
<evidence type="ECO:0000259" key="7">
    <source>
        <dbReference type="PROSITE" id="PS50893"/>
    </source>
</evidence>
<dbReference type="EMBL" id="CP028519">
    <property type="protein sequence ID" value="AVY96158.1"/>
    <property type="molecule type" value="Genomic_DNA"/>
</dbReference>
<proteinExistence type="predicted"/>
<reference evidence="8 9" key="1">
    <citation type="submission" date="2018-04" db="EMBL/GenBank/DDBJ databases">
        <title>Denitrifier Microvirgula.</title>
        <authorList>
            <person name="Anderson E."/>
            <person name="Jang J."/>
            <person name="Ishii S."/>
        </authorList>
    </citation>
    <scope>NUCLEOTIDE SEQUENCE [LARGE SCALE GENOMIC DNA]</scope>
    <source>
        <strain evidence="8 9">BE2.4</strain>
    </source>
</reference>
<dbReference type="SMART" id="SM00382">
    <property type="entry name" value="AAA"/>
    <property type="match status" value="1"/>
</dbReference>
<dbReference type="InterPro" id="IPR017871">
    <property type="entry name" value="ABC_transporter-like_CS"/>
</dbReference>
<keyword evidence="9" id="KW-1185">Reference proteome</keyword>
<accession>A0A2S0PFJ8</accession>
<dbReference type="InterPro" id="IPR027417">
    <property type="entry name" value="P-loop_NTPase"/>
</dbReference>
<keyword evidence="2" id="KW-1003">Cell membrane</keyword>
<evidence type="ECO:0000256" key="3">
    <source>
        <dbReference type="ARBA" id="ARBA00022741"/>
    </source>
</evidence>
<dbReference type="SUPFAM" id="SSF52540">
    <property type="entry name" value="P-loop containing nucleoside triphosphate hydrolases"/>
    <property type="match status" value="1"/>
</dbReference>
<dbReference type="PROSITE" id="PS00211">
    <property type="entry name" value="ABC_TRANSPORTER_1"/>
    <property type="match status" value="1"/>
</dbReference>
<dbReference type="KEGG" id="maer:DAI18_17125"/>
<dbReference type="CDD" id="cd03214">
    <property type="entry name" value="ABC_Iron-Siderophores_B12_Hemin"/>
    <property type="match status" value="1"/>
</dbReference>
<keyword evidence="2" id="KW-0472">Membrane</keyword>
<evidence type="ECO:0000313" key="8">
    <source>
        <dbReference type="EMBL" id="AVY96158.1"/>
    </source>
</evidence>
<dbReference type="RefSeq" id="WP_107890381.1">
    <property type="nucleotide sequence ID" value="NZ_CP028519.1"/>
</dbReference>
<dbReference type="PROSITE" id="PS50893">
    <property type="entry name" value="ABC_TRANSPORTER_2"/>
    <property type="match status" value="1"/>
</dbReference>
<keyword evidence="4 8" id="KW-0067">ATP-binding</keyword>
<evidence type="ECO:0000256" key="6">
    <source>
        <dbReference type="ARBA" id="ARBA00037066"/>
    </source>
</evidence>
<evidence type="ECO:0000313" key="9">
    <source>
        <dbReference type="Proteomes" id="UP000244173"/>
    </source>
</evidence>
<dbReference type="GO" id="GO:0005524">
    <property type="term" value="F:ATP binding"/>
    <property type="evidence" value="ECO:0007669"/>
    <property type="project" value="UniProtKB-KW"/>
</dbReference>
<gene>
    <name evidence="8" type="ORF">DAI18_17125</name>
</gene>
<evidence type="ECO:0000256" key="1">
    <source>
        <dbReference type="ARBA" id="ARBA00022448"/>
    </source>
</evidence>
<evidence type="ECO:0000256" key="2">
    <source>
        <dbReference type="ARBA" id="ARBA00022475"/>
    </source>
</evidence>
<dbReference type="Pfam" id="PF00005">
    <property type="entry name" value="ABC_tran"/>
    <property type="match status" value="1"/>
</dbReference>
<dbReference type="Proteomes" id="UP000244173">
    <property type="component" value="Chromosome"/>
</dbReference>
<sequence length="262" mass="27797">MSLAAEQLGLAHGAQQRLAQVSLTVAPGELIAVLGANGAGKSTLLALLAGETLPGSGQVTLGGQPLRRQSPRQLARQRALLPQRLESAPGLRARDVIAVGLFPHDQDWNPALPALQRALALSDSLSLIDRDYDALSGGEQARVQLARVFVQVLAGKGERYLLLDEPAAALDLAHQETLLRACRTLAHQDGIGVIAVLHDLNLAARHADRIALFARGRLVADDTPALALTAARIADVFDQPVHVLAHPTRPDIPVFVPADPDR</sequence>
<name>A0A2S0PFJ8_9NEIS</name>
<organism evidence="8 9">
    <name type="scientific">Microvirgula aerodenitrificans</name>
    <dbReference type="NCBI Taxonomy" id="57480"/>
    <lineage>
        <taxon>Bacteria</taxon>
        <taxon>Pseudomonadati</taxon>
        <taxon>Pseudomonadota</taxon>
        <taxon>Betaproteobacteria</taxon>
        <taxon>Neisseriales</taxon>
        <taxon>Aquaspirillaceae</taxon>
        <taxon>Microvirgula</taxon>
    </lineage>
</organism>
<evidence type="ECO:0000256" key="4">
    <source>
        <dbReference type="ARBA" id="ARBA00022840"/>
    </source>
</evidence>
<dbReference type="PANTHER" id="PTHR42794">
    <property type="entry name" value="HEMIN IMPORT ATP-BINDING PROTEIN HMUV"/>
    <property type="match status" value="1"/>
</dbReference>
<keyword evidence="3" id="KW-0547">Nucleotide-binding</keyword>
<evidence type="ECO:0000256" key="5">
    <source>
        <dbReference type="ARBA" id="ARBA00022967"/>
    </source>
</evidence>
<protein>
    <submittedName>
        <fullName evidence="8">Heme ABC transporter ATP-binding protein</fullName>
    </submittedName>
</protein>
<dbReference type="STRING" id="1122240.GCA_000620105_01951"/>
<dbReference type="OrthoDB" id="5296765at2"/>
<dbReference type="Gene3D" id="3.40.50.300">
    <property type="entry name" value="P-loop containing nucleotide triphosphate hydrolases"/>
    <property type="match status" value="1"/>
</dbReference>
<dbReference type="NCBIfam" id="NF010068">
    <property type="entry name" value="PRK13548.1"/>
    <property type="match status" value="1"/>
</dbReference>
<dbReference type="InterPro" id="IPR003593">
    <property type="entry name" value="AAA+_ATPase"/>
</dbReference>
<dbReference type="PANTHER" id="PTHR42794:SF1">
    <property type="entry name" value="HEMIN IMPORT ATP-BINDING PROTEIN HMUV"/>
    <property type="match status" value="1"/>
</dbReference>
<dbReference type="InterPro" id="IPR003439">
    <property type="entry name" value="ABC_transporter-like_ATP-bd"/>
</dbReference>
<keyword evidence="5" id="KW-1278">Translocase</keyword>